<proteinExistence type="predicted"/>
<evidence type="ECO:0000256" key="2">
    <source>
        <dbReference type="SAM" id="SignalP"/>
    </source>
</evidence>
<evidence type="ECO:0000313" key="3">
    <source>
        <dbReference type="EMBL" id="KKU04451.1"/>
    </source>
</evidence>
<dbReference type="InterPro" id="IPR043993">
    <property type="entry name" value="T4SS_pilin"/>
</dbReference>
<dbReference type="Pfam" id="PF18895">
    <property type="entry name" value="T4SS_pilin"/>
    <property type="match status" value="1"/>
</dbReference>
<dbReference type="EMBL" id="LCKT01000018">
    <property type="protein sequence ID" value="KKU04451.1"/>
    <property type="molecule type" value="Genomic_DNA"/>
</dbReference>
<accession>A0A0G1M858</accession>
<dbReference type="AlphaFoldDB" id="A0A0G1M858"/>
<feature type="chain" id="PRO_5002538557" evidence="2">
    <location>
        <begin position="25"/>
        <end position="150"/>
    </location>
</feature>
<dbReference type="PROSITE" id="PS51257">
    <property type="entry name" value="PROKAR_LIPOPROTEIN"/>
    <property type="match status" value="1"/>
</dbReference>
<evidence type="ECO:0000256" key="1">
    <source>
        <dbReference type="SAM" id="Phobius"/>
    </source>
</evidence>
<name>A0A0G1M858_9BACT</name>
<feature type="transmembrane region" description="Helical" evidence="1">
    <location>
        <begin position="121"/>
        <end position="143"/>
    </location>
</feature>
<feature type="transmembrane region" description="Helical" evidence="1">
    <location>
        <begin position="90"/>
        <end position="109"/>
    </location>
</feature>
<organism evidence="3 4">
    <name type="scientific">Candidatus Giovannonibacteria bacterium GW2011_GWA2_45_21</name>
    <dbReference type="NCBI Taxonomy" id="1618649"/>
    <lineage>
        <taxon>Bacteria</taxon>
        <taxon>Candidatus Giovannoniibacteriota</taxon>
    </lineage>
</organism>
<evidence type="ECO:0000313" key="4">
    <source>
        <dbReference type="Proteomes" id="UP000034696"/>
    </source>
</evidence>
<keyword evidence="1" id="KW-0472">Membrane</keyword>
<gene>
    <name evidence="3" type="ORF">UX06_C0018G0009</name>
</gene>
<keyword evidence="1" id="KW-0812">Transmembrane</keyword>
<comment type="caution">
    <text evidence="3">The sequence shown here is derived from an EMBL/GenBank/DDBJ whole genome shotgun (WGS) entry which is preliminary data.</text>
</comment>
<keyword evidence="2" id="KW-0732">Signal</keyword>
<dbReference type="Proteomes" id="UP000034696">
    <property type="component" value="Unassembled WGS sequence"/>
</dbReference>
<protein>
    <submittedName>
        <fullName evidence="3">Uncharacterized protein</fullName>
    </submittedName>
</protein>
<feature type="signal peptide" evidence="2">
    <location>
        <begin position="1"/>
        <end position="24"/>
    </location>
</feature>
<keyword evidence="1" id="KW-1133">Transmembrane helix</keyword>
<reference evidence="3 4" key="1">
    <citation type="journal article" date="2015" name="Nature">
        <title>rRNA introns, odd ribosomes, and small enigmatic genomes across a large radiation of phyla.</title>
        <authorList>
            <person name="Brown C.T."/>
            <person name="Hug L.A."/>
            <person name="Thomas B.C."/>
            <person name="Sharon I."/>
            <person name="Castelle C.J."/>
            <person name="Singh A."/>
            <person name="Wilkins M.J."/>
            <person name="Williams K.H."/>
            <person name="Banfield J.F."/>
        </authorList>
    </citation>
    <scope>NUCLEOTIDE SEQUENCE [LARGE SCALE GENOMIC DNA]</scope>
</reference>
<sequence>MKSIFCFLIILLGFLSISPPVVFAQACQSPFIGCNGLCTLPAECNTGGNTNQPGGGNTNQPSGGSAITNPIQSNTFGELMAKIADAAAKIGLPLVAVFMIYAGFLFVSARGNEEQLTKAKTTFFWTIIGALLVVGAFAISLAIKDFAQKL</sequence>